<proteinExistence type="predicted"/>
<protein>
    <recommendedName>
        <fullName evidence="3">Tetracyclin repressor-like C-terminal domain-containing protein</fullName>
    </recommendedName>
</protein>
<name>A0ABP8YP94_9ACTN</name>
<evidence type="ECO:0008006" key="3">
    <source>
        <dbReference type="Google" id="ProtNLM"/>
    </source>
</evidence>
<dbReference type="Proteomes" id="UP001499882">
    <property type="component" value="Unassembled WGS sequence"/>
</dbReference>
<comment type="caution">
    <text evidence="1">The sequence shown here is derived from an EMBL/GenBank/DDBJ whole genome shotgun (WGS) entry which is preliminary data.</text>
</comment>
<evidence type="ECO:0000313" key="1">
    <source>
        <dbReference type="EMBL" id="GAA4735920.1"/>
    </source>
</evidence>
<dbReference type="EMBL" id="BAABKN010000012">
    <property type="protein sequence ID" value="GAA4735920.1"/>
    <property type="molecule type" value="Genomic_DNA"/>
</dbReference>
<accession>A0ABP8YP94</accession>
<gene>
    <name evidence="1" type="ORF">GCM10023350_19740</name>
</gene>
<organism evidence="1 2">
    <name type="scientific">Nocardioides endophyticus</name>
    <dbReference type="NCBI Taxonomy" id="1353775"/>
    <lineage>
        <taxon>Bacteria</taxon>
        <taxon>Bacillati</taxon>
        <taxon>Actinomycetota</taxon>
        <taxon>Actinomycetes</taxon>
        <taxon>Propionibacteriales</taxon>
        <taxon>Nocardioidaceae</taxon>
        <taxon>Nocardioides</taxon>
    </lineage>
</organism>
<evidence type="ECO:0000313" key="2">
    <source>
        <dbReference type="Proteomes" id="UP001499882"/>
    </source>
</evidence>
<sequence>MRNQTFRRLSEPCDSMACMTEDFAKDVHDLLAEIRGVATSLTVGGPDAFVRNFELGVGTFSHGPDHAVGIAAMMSVRRFEQMNDARVQSGRKPIAFPEAALLERFPIRKGVVPDCLALIGHLIDHGMTDPEPVRELVRGHGVPGFMMLVQIYNELGKMLVDVDPDLDSLTELMTREALADERDWFGGDF</sequence>
<reference evidence="2" key="1">
    <citation type="journal article" date="2019" name="Int. J. Syst. Evol. Microbiol.">
        <title>The Global Catalogue of Microorganisms (GCM) 10K type strain sequencing project: providing services to taxonomists for standard genome sequencing and annotation.</title>
        <authorList>
            <consortium name="The Broad Institute Genomics Platform"/>
            <consortium name="The Broad Institute Genome Sequencing Center for Infectious Disease"/>
            <person name="Wu L."/>
            <person name="Ma J."/>
        </authorList>
    </citation>
    <scope>NUCLEOTIDE SEQUENCE [LARGE SCALE GENOMIC DNA]</scope>
    <source>
        <strain evidence="2">JCM 18532</strain>
    </source>
</reference>
<keyword evidence="2" id="KW-1185">Reference proteome</keyword>